<keyword evidence="7" id="KW-1185">Reference proteome</keyword>
<dbReference type="GO" id="GO:0000976">
    <property type="term" value="F:transcription cis-regulatory region binding"/>
    <property type="evidence" value="ECO:0007669"/>
    <property type="project" value="TreeGrafter"/>
</dbReference>
<dbReference type="Gene3D" id="1.10.357.10">
    <property type="entry name" value="Tetracycline Repressor, domain 2"/>
    <property type="match status" value="1"/>
</dbReference>
<dbReference type="PRINTS" id="PR00455">
    <property type="entry name" value="HTHTETR"/>
</dbReference>
<dbReference type="PROSITE" id="PS50977">
    <property type="entry name" value="HTH_TETR_2"/>
    <property type="match status" value="1"/>
</dbReference>
<dbReference type="AlphaFoldDB" id="A0A1H6EGS0"/>
<accession>A0A1H6EGS0</accession>
<reference evidence="6 7" key="1">
    <citation type="submission" date="2016-10" db="EMBL/GenBank/DDBJ databases">
        <authorList>
            <person name="de Groot N.N."/>
        </authorList>
    </citation>
    <scope>NUCLEOTIDE SEQUENCE [LARGE SCALE GENOMIC DNA]</scope>
    <source>
        <strain evidence="6 7">CGMCC 4.7037</strain>
    </source>
</reference>
<dbReference type="OrthoDB" id="2570341at2"/>
<dbReference type="GO" id="GO:0003700">
    <property type="term" value="F:DNA-binding transcription factor activity"/>
    <property type="evidence" value="ECO:0007669"/>
    <property type="project" value="TreeGrafter"/>
</dbReference>
<dbReference type="InterPro" id="IPR001647">
    <property type="entry name" value="HTH_TetR"/>
</dbReference>
<dbReference type="EMBL" id="FNVT01000009">
    <property type="protein sequence ID" value="SEG96159.1"/>
    <property type="molecule type" value="Genomic_DNA"/>
</dbReference>
<dbReference type="InterPro" id="IPR009057">
    <property type="entry name" value="Homeodomain-like_sf"/>
</dbReference>
<evidence type="ECO:0000256" key="2">
    <source>
        <dbReference type="ARBA" id="ARBA00023125"/>
    </source>
</evidence>
<name>A0A1H6EGS0_9ACTN</name>
<dbReference type="PANTHER" id="PTHR30055">
    <property type="entry name" value="HTH-TYPE TRANSCRIPTIONAL REGULATOR RUTR"/>
    <property type="match status" value="1"/>
</dbReference>
<dbReference type="Gene3D" id="1.10.10.60">
    <property type="entry name" value="Homeodomain-like"/>
    <property type="match status" value="1"/>
</dbReference>
<evidence type="ECO:0000256" key="4">
    <source>
        <dbReference type="PROSITE-ProRule" id="PRU00335"/>
    </source>
</evidence>
<dbReference type="PANTHER" id="PTHR30055:SF151">
    <property type="entry name" value="TRANSCRIPTIONAL REGULATORY PROTEIN"/>
    <property type="match status" value="1"/>
</dbReference>
<sequence length="250" mass="27134">MADDKERADLPPGIALAWGLTSATRRRGPKPAHSVERIVEVAIEVSDEEGFAGLSMPKIAARLGITANALYRYVRSKEELLVLLAEAGWGPPPESVRQATTWRAAATGWTRAMIDRFRIHPWLLDLPVQTAPMTPHLVDWLEVFMEGMTDSGLNDQDTLGCAVLLDGYARSIARLAHTFGNSEGSAAMAAAIGFLRPLLRERGFPRAAALMADTSYVEDELPPSDVEFGLERILAGIEALIAERSDALSG</sequence>
<dbReference type="SUPFAM" id="SSF46689">
    <property type="entry name" value="Homeodomain-like"/>
    <property type="match status" value="1"/>
</dbReference>
<gene>
    <name evidence="6" type="ORF">SAMN05444920_109297</name>
</gene>
<dbReference type="Pfam" id="PF00440">
    <property type="entry name" value="TetR_N"/>
    <property type="match status" value="1"/>
</dbReference>
<dbReference type="Proteomes" id="UP000236732">
    <property type="component" value="Unassembled WGS sequence"/>
</dbReference>
<dbReference type="InterPro" id="IPR050109">
    <property type="entry name" value="HTH-type_TetR-like_transc_reg"/>
</dbReference>
<evidence type="ECO:0000313" key="6">
    <source>
        <dbReference type="EMBL" id="SEG96159.1"/>
    </source>
</evidence>
<evidence type="ECO:0000256" key="1">
    <source>
        <dbReference type="ARBA" id="ARBA00023015"/>
    </source>
</evidence>
<keyword evidence="3" id="KW-0804">Transcription</keyword>
<evidence type="ECO:0000259" key="5">
    <source>
        <dbReference type="PROSITE" id="PS50977"/>
    </source>
</evidence>
<dbReference type="GO" id="GO:0045892">
    <property type="term" value="P:negative regulation of DNA-templated transcription"/>
    <property type="evidence" value="ECO:0007669"/>
    <property type="project" value="InterPro"/>
</dbReference>
<organism evidence="6 7">
    <name type="scientific">Nonomuraea solani</name>
    <dbReference type="NCBI Taxonomy" id="1144553"/>
    <lineage>
        <taxon>Bacteria</taxon>
        <taxon>Bacillati</taxon>
        <taxon>Actinomycetota</taxon>
        <taxon>Actinomycetes</taxon>
        <taxon>Streptosporangiales</taxon>
        <taxon>Streptosporangiaceae</taxon>
        <taxon>Nonomuraea</taxon>
    </lineage>
</organism>
<dbReference type="SUPFAM" id="SSF48498">
    <property type="entry name" value="Tetracyclin repressor-like, C-terminal domain"/>
    <property type="match status" value="1"/>
</dbReference>
<keyword evidence="2 4" id="KW-0238">DNA-binding</keyword>
<dbReference type="RefSeq" id="WP_103959529.1">
    <property type="nucleotide sequence ID" value="NZ_FNVT01000009.1"/>
</dbReference>
<keyword evidence="1" id="KW-0805">Transcription regulation</keyword>
<dbReference type="Pfam" id="PF02909">
    <property type="entry name" value="TetR_C_1"/>
    <property type="match status" value="1"/>
</dbReference>
<feature type="domain" description="HTH tetR-type" evidence="5">
    <location>
        <begin position="32"/>
        <end position="92"/>
    </location>
</feature>
<evidence type="ECO:0000313" key="7">
    <source>
        <dbReference type="Proteomes" id="UP000236732"/>
    </source>
</evidence>
<protein>
    <submittedName>
        <fullName evidence="6">DNA-binding transcriptional regulator, AcrR family</fullName>
    </submittedName>
</protein>
<evidence type="ECO:0000256" key="3">
    <source>
        <dbReference type="ARBA" id="ARBA00023163"/>
    </source>
</evidence>
<dbReference type="InterPro" id="IPR004111">
    <property type="entry name" value="Repressor_TetR_C"/>
</dbReference>
<feature type="DNA-binding region" description="H-T-H motif" evidence="4">
    <location>
        <begin position="55"/>
        <end position="74"/>
    </location>
</feature>
<dbReference type="InterPro" id="IPR036271">
    <property type="entry name" value="Tet_transcr_reg_TetR-rel_C_sf"/>
</dbReference>
<proteinExistence type="predicted"/>